<name>A0A8J7UMB7_9EURY</name>
<evidence type="ECO:0000256" key="7">
    <source>
        <dbReference type="SAM" id="MobiDB-lite"/>
    </source>
</evidence>
<evidence type="ECO:0000259" key="9">
    <source>
        <dbReference type="Pfam" id="PF02687"/>
    </source>
</evidence>
<dbReference type="PANTHER" id="PTHR43738:SF1">
    <property type="entry name" value="HEMIN TRANSPORT SYSTEM PERMEASE PROTEIN HRTB-RELATED"/>
    <property type="match status" value="1"/>
</dbReference>
<protein>
    <submittedName>
        <fullName evidence="11">Putative ABC transport system permease protein</fullName>
    </submittedName>
</protein>
<feature type="domain" description="ABC3 transporter permease C-terminal" evidence="9">
    <location>
        <begin position="287"/>
        <end position="401"/>
    </location>
</feature>
<proteinExistence type="predicted"/>
<accession>A0A8J7UMB7</accession>
<evidence type="ECO:0000256" key="6">
    <source>
        <dbReference type="ARBA" id="ARBA00023136"/>
    </source>
</evidence>
<evidence type="ECO:0000256" key="8">
    <source>
        <dbReference type="SAM" id="Phobius"/>
    </source>
</evidence>
<dbReference type="GO" id="GO:0005886">
    <property type="term" value="C:plasma membrane"/>
    <property type="evidence" value="ECO:0007669"/>
    <property type="project" value="UniProtKB-SubCell"/>
</dbReference>
<evidence type="ECO:0000313" key="12">
    <source>
        <dbReference type="Proteomes" id="UP000770586"/>
    </source>
</evidence>
<keyword evidence="2" id="KW-0813">Transport</keyword>
<feature type="transmembrane region" description="Helical" evidence="8">
    <location>
        <begin position="375"/>
        <end position="398"/>
    </location>
</feature>
<comment type="subcellular location">
    <subcellularLocation>
        <location evidence="1">Cell membrane</location>
        <topology evidence="1">Multi-pass membrane protein</topology>
    </subcellularLocation>
</comment>
<feature type="region of interest" description="Disordered" evidence="7">
    <location>
        <begin position="125"/>
        <end position="148"/>
    </location>
</feature>
<dbReference type="PANTHER" id="PTHR43738">
    <property type="entry name" value="ABC TRANSPORTER, MEMBRANE PROTEIN"/>
    <property type="match status" value="1"/>
</dbReference>
<evidence type="ECO:0000259" key="10">
    <source>
        <dbReference type="Pfam" id="PF12704"/>
    </source>
</evidence>
<dbReference type="AlphaFoldDB" id="A0A8J7UMB7"/>
<organism evidence="11 12">
    <name type="scientific">Halorubrum trapanicum</name>
    <dbReference type="NCBI Taxonomy" id="29284"/>
    <lineage>
        <taxon>Archaea</taxon>
        <taxon>Methanobacteriati</taxon>
        <taxon>Methanobacteriota</taxon>
        <taxon>Stenosarchaea group</taxon>
        <taxon>Halobacteria</taxon>
        <taxon>Halobacteriales</taxon>
        <taxon>Haloferacaceae</taxon>
        <taxon>Halorubrum</taxon>
    </lineage>
</organism>
<evidence type="ECO:0000256" key="3">
    <source>
        <dbReference type="ARBA" id="ARBA00022475"/>
    </source>
</evidence>
<comment type="caution">
    <text evidence="11">The sequence shown here is derived from an EMBL/GenBank/DDBJ whole genome shotgun (WGS) entry which is preliminary data.</text>
</comment>
<dbReference type="Pfam" id="PF12704">
    <property type="entry name" value="MacB_PCD"/>
    <property type="match status" value="1"/>
</dbReference>
<evidence type="ECO:0000256" key="2">
    <source>
        <dbReference type="ARBA" id="ARBA00022448"/>
    </source>
</evidence>
<dbReference type="OrthoDB" id="163559at2157"/>
<sequence length="411" mass="42623">MSRVRAALGMTRIAVRQLRSDRMRTVFAVVGVALAVLSVTLLAGVGAGVVSTGNEMFDESGRDLWVSGGPIDIAPGSVGGFRNPIPNAHPLAEEIAAHEDVETAVPMAFQVVYVSTDGEGFETTVGSGVPGAGGSSVSIREGEGLTGPNTHYADGTYEGEMTRQAIVSPETAEEFDLSVGDTVHVGGTIANARRNEFEVVGISPTFENFLGTGTVTIRLSELQTLTGNAYDDRATLITIQTAPGANPEAVRDELAAEHPEYTFRTNQEQLVSLLERQAVVLAAGVSLVGLGVIAGGVLSLNVLLSMIYIQRRSLSILRAVGATRRSVVGIALVESLAIAAAGYLLAIAVTPLLAGSLNRIAFAVTGFEGLVRVPTYAYLAGAGVACGFALLGGTLGAWRVGRVASVSALER</sequence>
<keyword evidence="4 8" id="KW-0812">Transmembrane</keyword>
<feature type="transmembrane region" description="Helical" evidence="8">
    <location>
        <begin position="279"/>
        <end position="309"/>
    </location>
</feature>
<dbReference type="EMBL" id="JAGGKE010000006">
    <property type="protein sequence ID" value="MBP1901954.1"/>
    <property type="molecule type" value="Genomic_DNA"/>
</dbReference>
<evidence type="ECO:0000256" key="4">
    <source>
        <dbReference type="ARBA" id="ARBA00022692"/>
    </source>
</evidence>
<gene>
    <name evidence="11" type="ORF">J2744_001637</name>
</gene>
<evidence type="ECO:0000256" key="5">
    <source>
        <dbReference type="ARBA" id="ARBA00022989"/>
    </source>
</evidence>
<feature type="domain" description="MacB-like periplasmic core" evidence="10">
    <location>
        <begin position="25"/>
        <end position="256"/>
    </location>
</feature>
<dbReference type="InterPro" id="IPR051125">
    <property type="entry name" value="ABC-4/HrtB_transporter"/>
</dbReference>
<dbReference type="InterPro" id="IPR003838">
    <property type="entry name" value="ABC3_permease_C"/>
</dbReference>
<dbReference type="Proteomes" id="UP000770586">
    <property type="component" value="Unassembled WGS sequence"/>
</dbReference>
<keyword evidence="3" id="KW-1003">Cell membrane</keyword>
<dbReference type="RefSeq" id="WP_209546491.1">
    <property type="nucleotide sequence ID" value="NZ_BAAADX010000002.1"/>
</dbReference>
<evidence type="ECO:0000256" key="1">
    <source>
        <dbReference type="ARBA" id="ARBA00004651"/>
    </source>
</evidence>
<keyword evidence="5 8" id="KW-1133">Transmembrane helix</keyword>
<feature type="transmembrane region" description="Helical" evidence="8">
    <location>
        <begin position="330"/>
        <end position="355"/>
    </location>
</feature>
<keyword evidence="6 8" id="KW-0472">Membrane</keyword>
<evidence type="ECO:0000313" key="11">
    <source>
        <dbReference type="EMBL" id="MBP1901954.1"/>
    </source>
</evidence>
<dbReference type="Pfam" id="PF02687">
    <property type="entry name" value="FtsX"/>
    <property type="match status" value="1"/>
</dbReference>
<keyword evidence="12" id="KW-1185">Reference proteome</keyword>
<dbReference type="InterPro" id="IPR025857">
    <property type="entry name" value="MacB_PCD"/>
</dbReference>
<reference evidence="11 12" key="1">
    <citation type="submission" date="2021-03" db="EMBL/GenBank/DDBJ databases">
        <title>Genomic Encyclopedia of Type Strains, Phase IV (KMG-IV): sequencing the most valuable type-strain genomes for metagenomic binning, comparative biology and taxonomic classification.</title>
        <authorList>
            <person name="Goeker M."/>
        </authorList>
    </citation>
    <scope>NUCLEOTIDE SEQUENCE [LARGE SCALE GENOMIC DNA]</scope>
    <source>
        <strain evidence="11 12">DSM 12287</strain>
    </source>
</reference>